<name>A0A0J9BVM2_9FIRM</name>
<dbReference type="GO" id="GO:0003700">
    <property type="term" value="F:DNA-binding transcription factor activity"/>
    <property type="evidence" value="ECO:0007669"/>
    <property type="project" value="InterPro"/>
</dbReference>
<dbReference type="Gene3D" id="1.10.1660.10">
    <property type="match status" value="2"/>
</dbReference>
<dbReference type="InterPro" id="IPR000551">
    <property type="entry name" value="MerR-type_HTH_dom"/>
</dbReference>
<keyword evidence="3" id="KW-0804">Transcription</keyword>
<dbReference type="PATRIC" id="fig|742734.4.peg.3923"/>
<gene>
    <name evidence="5" type="ORF">HMPREF9470_03655</name>
</gene>
<dbReference type="Pfam" id="PF13411">
    <property type="entry name" value="MerR_1"/>
    <property type="match status" value="1"/>
</dbReference>
<dbReference type="PROSITE" id="PS50937">
    <property type="entry name" value="HTH_MERR_2"/>
    <property type="match status" value="2"/>
</dbReference>
<dbReference type="CDD" id="cd00592">
    <property type="entry name" value="HTH_MerR-like"/>
    <property type="match status" value="1"/>
</dbReference>
<comment type="caution">
    <text evidence="5">The sequence shown here is derived from an EMBL/GenBank/DDBJ whole genome shotgun (WGS) entry which is preliminary data.</text>
</comment>
<dbReference type="PANTHER" id="PTHR30204">
    <property type="entry name" value="REDOX-CYCLING DRUG-SENSING TRANSCRIPTIONAL ACTIVATOR SOXR"/>
    <property type="match status" value="1"/>
</dbReference>
<dbReference type="OrthoDB" id="122388at2"/>
<dbReference type="AlphaFoldDB" id="A0A0J9BVM2"/>
<evidence type="ECO:0000259" key="4">
    <source>
        <dbReference type="PROSITE" id="PS50937"/>
    </source>
</evidence>
<dbReference type="Proteomes" id="UP000037392">
    <property type="component" value="Unassembled WGS sequence"/>
</dbReference>
<evidence type="ECO:0000256" key="1">
    <source>
        <dbReference type="ARBA" id="ARBA00023015"/>
    </source>
</evidence>
<evidence type="ECO:0000256" key="3">
    <source>
        <dbReference type="ARBA" id="ARBA00023163"/>
    </source>
</evidence>
<dbReference type="Pfam" id="PF00376">
    <property type="entry name" value="MerR"/>
    <property type="match status" value="1"/>
</dbReference>
<reference evidence="5 6" key="1">
    <citation type="submission" date="2011-04" db="EMBL/GenBank/DDBJ databases">
        <title>The Genome Sequence of Clostridium citroniae WAL-19142.</title>
        <authorList>
            <consortium name="The Broad Institute Genome Sequencing Platform"/>
            <person name="Earl A."/>
            <person name="Ward D."/>
            <person name="Feldgarden M."/>
            <person name="Gevers D."/>
            <person name="Warren Y.A."/>
            <person name="Tyrrell K.L."/>
            <person name="Citron D.M."/>
            <person name="Goldstein E.J."/>
            <person name="Daigneault M."/>
            <person name="Allen-Vercoe E."/>
            <person name="Young S.K."/>
            <person name="Zeng Q."/>
            <person name="Gargeya S."/>
            <person name="Fitzgerald M."/>
            <person name="Haas B."/>
            <person name="Abouelleil A."/>
            <person name="Alvarado L."/>
            <person name="Arachchi H.M."/>
            <person name="Berlin A."/>
            <person name="Brown A."/>
            <person name="Chapman S.B."/>
            <person name="Chen Z."/>
            <person name="Dunbar C."/>
            <person name="Freedman E."/>
            <person name="Gearin G."/>
            <person name="Gellesch M."/>
            <person name="Goldberg J."/>
            <person name="Griggs A."/>
            <person name="Gujja S."/>
            <person name="Heilman E.R."/>
            <person name="Heiman D."/>
            <person name="Howarth C."/>
            <person name="Larson L."/>
            <person name="Lui A."/>
            <person name="MacDonald P.J."/>
            <person name="Mehta T."/>
            <person name="Montmayeur A."/>
            <person name="Murphy C."/>
            <person name="Neiman D."/>
            <person name="Pearson M."/>
            <person name="Priest M."/>
            <person name="Roberts A."/>
            <person name="Saif S."/>
            <person name="Shea T."/>
            <person name="Shenoy N."/>
            <person name="Sisk P."/>
            <person name="Stolte C."/>
            <person name="Sykes S."/>
            <person name="White J."/>
            <person name="Yandava C."/>
            <person name="Wortman J."/>
            <person name="Nusbaum C."/>
            <person name="Birren B."/>
        </authorList>
    </citation>
    <scope>NUCLEOTIDE SEQUENCE [LARGE SCALE GENOMIC DNA]</scope>
    <source>
        <strain evidence="5 6">WAL-19142</strain>
    </source>
</reference>
<feature type="domain" description="HTH merR-type" evidence="4">
    <location>
        <begin position="131"/>
        <end position="194"/>
    </location>
</feature>
<dbReference type="RefSeq" id="WP_048930441.1">
    <property type="nucleotide sequence ID" value="NZ_KQ235880.1"/>
</dbReference>
<dbReference type="SUPFAM" id="SSF46955">
    <property type="entry name" value="Putative DNA-binding domain"/>
    <property type="match status" value="2"/>
</dbReference>
<evidence type="ECO:0000313" key="6">
    <source>
        <dbReference type="Proteomes" id="UP000037392"/>
    </source>
</evidence>
<keyword evidence="1" id="KW-0805">Transcription regulation</keyword>
<sequence>MGRTYSTSEIAGIIGIHPNTVRLYEELHLITPPKRKDNGYRVFTELQVDQFINARLAFQVEILQNGLRSLAIDVIRAAADQDFTRAIRLVNQYMARVETEMAGAEEAIRITKALLSGMDEEDGDLQLTRNQAADYLGITIDTLRNWEMNGLMKIKRRQNGYRVYRDADIKRLKIIRALRCANYSLASILRMLRAVSLDPDADLRTAIDTPDDEIITACDSLLSSLSHAGKNAALIHKRLCCMKEKYS</sequence>
<dbReference type="PANTHER" id="PTHR30204:SF94">
    <property type="entry name" value="HEAVY METAL-DEPENDENT TRANSCRIPTIONAL REGULATOR HI_0293-RELATED"/>
    <property type="match status" value="1"/>
</dbReference>
<dbReference type="InterPro" id="IPR047057">
    <property type="entry name" value="MerR_fam"/>
</dbReference>
<keyword evidence="2" id="KW-0238">DNA-binding</keyword>
<dbReference type="InterPro" id="IPR009061">
    <property type="entry name" value="DNA-bd_dom_put_sf"/>
</dbReference>
<accession>A0A0J9BVM2</accession>
<feature type="domain" description="HTH merR-type" evidence="4">
    <location>
        <begin position="4"/>
        <end position="49"/>
    </location>
</feature>
<dbReference type="GeneID" id="93162559"/>
<dbReference type="PROSITE" id="PS00552">
    <property type="entry name" value="HTH_MERR_1"/>
    <property type="match status" value="1"/>
</dbReference>
<organism evidence="5 6">
    <name type="scientific">[Clostridium] citroniae WAL-19142</name>
    <dbReference type="NCBI Taxonomy" id="742734"/>
    <lineage>
        <taxon>Bacteria</taxon>
        <taxon>Bacillati</taxon>
        <taxon>Bacillota</taxon>
        <taxon>Clostridia</taxon>
        <taxon>Lachnospirales</taxon>
        <taxon>Lachnospiraceae</taxon>
        <taxon>Enterocloster</taxon>
    </lineage>
</organism>
<protein>
    <recommendedName>
        <fullName evidence="4">HTH merR-type domain-containing protein</fullName>
    </recommendedName>
</protein>
<proteinExistence type="predicted"/>
<evidence type="ECO:0000313" key="5">
    <source>
        <dbReference type="EMBL" id="KMW17002.1"/>
    </source>
</evidence>
<evidence type="ECO:0000256" key="2">
    <source>
        <dbReference type="ARBA" id="ARBA00023125"/>
    </source>
</evidence>
<dbReference type="SMART" id="SM00422">
    <property type="entry name" value="HTH_MERR"/>
    <property type="match status" value="2"/>
</dbReference>
<dbReference type="EMBL" id="ADLK01000028">
    <property type="protein sequence ID" value="KMW17002.1"/>
    <property type="molecule type" value="Genomic_DNA"/>
</dbReference>
<dbReference type="GO" id="GO:0003677">
    <property type="term" value="F:DNA binding"/>
    <property type="evidence" value="ECO:0007669"/>
    <property type="project" value="UniProtKB-KW"/>
</dbReference>